<keyword evidence="4" id="KW-1185">Reference proteome</keyword>
<evidence type="ECO:0000256" key="1">
    <source>
        <dbReference type="ARBA" id="ARBA00010208"/>
    </source>
</evidence>
<dbReference type="GO" id="GO:0000932">
    <property type="term" value="C:P-body"/>
    <property type="evidence" value="ECO:0007669"/>
    <property type="project" value="TreeGrafter"/>
</dbReference>
<dbReference type="AlphaFoldDB" id="A0AAD7TTZ8"/>
<dbReference type="GO" id="GO:0000290">
    <property type="term" value="P:deadenylation-dependent decapping of nuclear-transcribed mRNA"/>
    <property type="evidence" value="ECO:0007669"/>
    <property type="project" value="InterPro"/>
</dbReference>
<dbReference type="EMBL" id="JAPEVG010000116">
    <property type="protein sequence ID" value="KAJ8482358.1"/>
    <property type="molecule type" value="Genomic_DNA"/>
</dbReference>
<dbReference type="InterPro" id="IPR008594">
    <property type="entry name" value="DcpS/DCS2"/>
</dbReference>
<comment type="caution">
    <text evidence="3">The sequence shown here is derived from an EMBL/GenBank/DDBJ whole genome shotgun (WGS) entry which is preliminary data.</text>
</comment>
<dbReference type="SUPFAM" id="SSF54197">
    <property type="entry name" value="HIT-like"/>
    <property type="match status" value="1"/>
</dbReference>
<comment type="similarity">
    <text evidence="1">Belongs to the HIT family.</text>
</comment>
<dbReference type="PANTHER" id="PTHR12978:SF0">
    <property type="entry name" value="M7GPPPX DIPHOSPHATASE"/>
    <property type="match status" value="1"/>
</dbReference>
<organism evidence="3 4">
    <name type="scientific">Trametes cubensis</name>
    <dbReference type="NCBI Taxonomy" id="1111947"/>
    <lineage>
        <taxon>Eukaryota</taxon>
        <taxon>Fungi</taxon>
        <taxon>Dikarya</taxon>
        <taxon>Basidiomycota</taxon>
        <taxon>Agaricomycotina</taxon>
        <taxon>Agaricomycetes</taxon>
        <taxon>Polyporales</taxon>
        <taxon>Polyporaceae</taxon>
        <taxon>Trametes</taxon>
    </lineage>
</organism>
<dbReference type="GO" id="GO:0005634">
    <property type="term" value="C:nucleus"/>
    <property type="evidence" value="ECO:0007669"/>
    <property type="project" value="TreeGrafter"/>
</dbReference>
<dbReference type="InterPro" id="IPR011145">
    <property type="entry name" value="Scavenger_mRNA_decap_enz_N"/>
</dbReference>
<evidence type="ECO:0000313" key="3">
    <source>
        <dbReference type="EMBL" id="KAJ8482358.1"/>
    </source>
</evidence>
<name>A0AAD7TTZ8_9APHY</name>
<dbReference type="GO" id="GO:0016787">
    <property type="term" value="F:hydrolase activity"/>
    <property type="evidence" value="ECO:0007669"/>
    <property type="project" value="InterPro"/>
</dbReference>
<evidence type="ECO:0008006" key="5">
    <source>
        <dbReference type="Google" id="ProtNLM"/>
    </source>
</evidence>
<evidence type="ECO:0000313" key="4">
    <source>
        <dbReference type="Proteomes" id="UP001215151"/>
    </source>
</evidence>
<dbReference type="PANTHER" id="PTHR12978">
    <property type="entry name" value="HISTIDINE TRIAD HIT PROTEIN MEMBER"/>
    <property type="match status" value="1"/>
</dbReference>
<dbReference type="Pfam" id="PF11969">
    <property type="entry name" value="DcpS_C"/>
    <property type="match status" value="1"/>
</dbReference>
<protein>
    <recommendedName>
        <fullName evidence="5">Scavenger mRNA decapping enzyme</fullName>
    </recommendedName>
</protein>
<reference evidence="3" key="1">
    <citation type="submission" date="2022-11" db="EMBL/GenBank/DDBJ databases">
        <title>Genome Sequence of Cubamyces cubensis.</title>
        <authorList>
            <person name="Buettner E."/>
        </authorList>
    </citation>
    <scope>NUCLEOTIDE SEQUENCE</scope>
    <source>
        <strain evidence="3">MPL-01</strain>
    </source>
</reference>
<dbReference type="Gene3D" id="3.30.200.40">
    <property type="entry name" value="Scavenger mRNA decapping enzyme, N-terminal domain"/>
    <property type="match status" value="1"/>
</dbReference>
<gene>
    <name evidence="3" type="ORF">ONZ51_g5401</name>
</gene>
<dbReference type="Proteomes" id="UP001215151">
    <property type="component" value="Unassembled WGS sequence"/>
</dbReference>
<proteinExistence type="inferred from homology"/>
<accession>A0AAD7TTZ8</accession>
<dbReference type="Gene3D" id="3.30.428.10">
    <property type="entry name" value="HIT-like"/>
    <property type="match status" value="1"/>
</dbReference>
<sequence>MLSTTLREQRSGGAQGRGRRKSALKTAIDKRDMLHMSPLKLQAAGSLKRPLYANPDRTTSHDYCINVGMAAAYNLQVLQRFRFERVLNEDPITHALTILGTLPVEGKTEPAQAIVRIEKTALIGEQADQLFPGQLEDTKLIDSTDIYTWLLGWLEPSKDRPDVKINIVHPATEVHIRKYSKQDFVIVHETPALFERIVKPYITAFPPSRTQWVENILNGVSEVEKVLYRDPSPESGYVLLPDMKWDLTTVSSLYLVAIAFNRGIHSLRDLNKAHLGMLKNIRREAARIVKERWGLDYGSLRMFIHYQPSYYHFHVHIVNVNYQGLPGMTTGQAHLLDDIISLIECDPGDGPSILQRMTLTYALGEQHGLYEPMKATQGELGFY</sequence>
<dbReference type="SUPFAM" id="SSF102860">
    <property type="entry name" value="mRNA decapping enzyme DcpS N-terminal domain"/>
    <property type="match status" value="1"/>
</dbReference>
<dbReference type="InterPro" id="IPR036265">
    <property type="entry name" value="HIT-like_sf"/>
</dbReference>
<evidence type="ECO:0000256" key="2">
    <source>
        <dbReference type="SAM" id="MobiDB-lite"/>
    </source>
</evidence>
<feature type="region of interest" description="Disordered" evidence="2">
    <location>
        <begin position="1"/>
        <end position="22"/>
    </location>
</feature>
<dbReference type="Pfam" id="PF05652">
    <property type="entry name" value="DcpS"/>
    <property type="match status" value="1"/>
</dbReference>
<dbReference type="GO" id="GO:0000340">
    <property type="term" value="F:RNA 7-methylguanosine cap binding"/>
    <property type="evidence" value="ECO:0007669"/>
    <property type="project" value="TreeGrafter"/>
</dbReference>